<proteinExistence type="predicted"/>
<protein>
    <submittedName>
        <fullName evidence="1">Uncharacterized protein</fullName>
    </submittedName>
</protein>
<name>A0A3G5ADV3_9VIRU</name>
<organism evidence="1">
    <name type="scientific">Satyrvirus sp</name>
    <dbReference type="NCBI Taxonomy" id="2487771"/>
    <lineage>
        <taxon>Viruses</taxon>
        <taxon>Varidnaviria</taxon>
        <taxon>Bamfordvirae</taxon>
        <taxon>Nucleocytoviricota</taxon>
        <taxon>Megaviricetes</taxon>
        <taxon>Imitervirales</taxon>
        <taxon>Mimiviridae</taxon>
        <taxon>Megamimivirinae</taxon>
    </lineage>
</organism>
<dbReference type="EMBL" id="MK072448">
    <property type="protein sequence ID" value="AYV85362.1"/>
    <property type="molecule type" value="Genomic_DNA"/>
</dbReference>
<reference evidence="1" key="1">
    <citation type="submission" date="2018-10" db="EMBL/GenBank/DDBJ databases">
        <title>Hidden diversity of soil giant viruses.</title>
        <authorList>
            <person name="Schulz F."/>
            <person name="Alteio L."/>
            <person name="Goudeau D."/>
            <person name="Ryan E.M."/>
            <person name="Malmstrom R.R."/>
            <person name="Blanchard J."/>
            <person name="Woyke T."/>
        </authorList>
    </citation>
    <scope>NUCLEOTIDE SEQUENCE</scope>
    <source>
        <strain evidence="1">SAV1</strain>
    </source>
</reference>
<sequence>MKGKFQKETFLVIRIKDLFEEDGKNSKIFET</sequence>
<evidence type="ECO:0000313" key="1">
    <source>
        <dbReference type="EMBL" id="AYV85362.1"/>
    </source>
</evidence>
<gene>
    <name evidence="1" type="ORF">Satyrvirus12_16</name>
</gene>
<accession>A0A3G5ADV3</accession>